<evidence type="ECO:0000313" key="2">
    <source>
        <dbReference type="Proteomes" id="UP000799640"/>
    </source>
</evidence>
<name>A0A6G1HI35_9PEZI</name>
<proteinExistence type="predicted"/>
<protein>
    <recommendedName>
        <fullName evidence="3">HAD-like protein</fullName>
    </recommendedName>
</protein>
<dbReference type="SUPFAM" id="SSF56784">
    <property type="entry name" value="HAD-like"/>
    <property type="match status" value="1"/>
</dbReference>
<keyword evidence="2" id="KW-1185">Reference proteome</keyword>
<dbReference type="OrthoDB" id="3941042at2759"/>
<reference evidence="1" key="1">
    <citation type="journal article" date="2020" name="Stud. Mycol.">
        <title>101 Dothideomycetes genomes: a test case for predicting lifestyles and emergence of pathogens.</title>
        <authorList>
            <person name="Haridas S."/>
            <person name="Albert R."/>
            <person name="Binder M."/>
            <person name="Bloem J."/>
            <person name="Labutti K."/>
            <person name="Salamov A."/>
            <person name="Andreopoulos B."/>
            <person name="Baker S."/>
            <person name="Barry K."/>
            <person name="Bills G."/>
            <person name="Bluhm B."/>
            <person name="Cannon C."/>
            <person name="Castanera R."/>
            <person name="Culley D."/>
            <person name="Daum C."/>
            <person name="Ezra D."/>
            <person name="Gonzalez J."/>
            <person name="Henrissat B."/>
            <person name="Kuo A."/>
            <person name="Liang C."/>
            <person name="Lipzen A."/>
            <person name="Lutzoni F."/>
            <person name="Magnuson J."/>
            <person name="Mondo S."/>
            <person name="Nolan M."/>
            <person name="Ohm R."/>
            <person name="Pangilinan J."/>
            <person name="Park H.-J."/>
            <person name="Ramirez L."/>
            <person name="Alfaro M."/>
            <person name="Sun H."/>
            <person name="Tritt A."/>
            <person name="Yoshinaga Y."/>
            <person name="Zwiers L.-H."/>
            <person name="Turgeon B."/>
            <person name="Goodwin S."/>
            <person name="Spatafora J."/>
            <person name="Crous P."/>
            <person name="Grigoriev I."/>
        </authorList>
    </citation>
    <scope>NUCLEOTIDE SEQUENCE</scope>
    <source>
        <strain evidence="1">CBS 262.69</strain>
    </source>
</reference>
<accession>A0A6G1HI35</accession>
<organism evidence="1 2">
    <name type="scientific">Trichodelitschia bisporula</name>
    <dbReference type="NCBI Taxonomy" id="703511"/>
    <lineage>
        <taxon>Eukaryota</taxon>
        <taxon>Fungi</taxon>
        <taxon>Dikarya</taxon>
        <taxon>Ascomycota</taxon>
        <taxon>Pezizomycotina</taxon>
        <taxon>Dothideomycetes</taxon>
        <taxon>Dothideomycetes incertae sedis</taxon>
        <taxon>Phaeotrichales</taxon>
        <taxon>Phaeotrichaceae</taxon>
        <taxon>Trichodelitschia</taxon>
    </lineage>
</organism>
<gene>
    <name evidence="1" type="ORF">EJ06DRAFT_534795</name>
</gene>
<evidence type="ECO:0000313" key="1">
    <source>
        <dbReference type="EMBL" id="KAF2395652.1"/>
    </source>
</evidence>
<dbReference type="InterPro" id="IPR023214">
    <property type="entry name" value="HAD_sf"/>
</dbReference>
<dbReference type="Gene3D" id="3.90.550.10">
    <property type="entry name" value="Spore Coat Polysaccharide Biosynthesis Protein SpsA, Chain A"/>
    <property type="match status" value="1"/>
</dbReference>
<dbReference type="Proteomes" id="UP000799640">
    <property type="component" value="Unassembled WGS sequence"/>
</dbReference>
<dbReference type="InterPro" id="IPR029044">
    <property type="entry name" value="Nucleotide-diphossugar_trans"/>
</dbReference>
<dbReference type="InterPro" id="IPR036412">
    <property type="entry name" value="HAD-like_sf"/>
</dbReference>
<dbReference type="EMBL" id="ML996712">
    <property type="protein sequence ID" value="KAF2395652.1"/>
    <property type="molecule type" value="Genomic_DNA"/>
</dbReference>
<evidence type="ECO:0008006" key="3">
    <source>
        <dbReference type="Google" id="ProtNLM"/>
    </source>
</evidence>
<dbReference type="Gene3D" id="3.40.50.1000">
    <property type="entry name" value="HAD superfamily/HAD-like"/>
    <property type="match status" value="1"/>
</dbReference>
<dbReference type="AlphaFoldDB" id="A0A6G1HI35"/>
<sequence>MAGSTTVPPANRPARRSIKFEQPFVYHAKKSSISISPPFPTPIRTFSIADFFAVCSALELDWLLSLTTSHLKALLASPDDPATRTYSASYFPAHIPLDRGRRSISWPLPSTDSSADVAAFLAGLTLLTLEIPAAGPVSSNKASRVRAKLTTLTFLSALTSALSDACPARFPTVLARASRLLVAAAEGDVLLDEEDGVILRGAASQLVLGAADGLPLRLKDGPLTPRATLPSAILVTRPARQPRALSGPSSTLVIPSAGRSSRFPGHKPKWLLTMPNGRLMVVDAIAGLDLSGVSRVVLGVLKEHVDKHCGSDISALLRAFEDGPEELADIDLSIVVINAETVDQVQTIEVILNTARVSGAIFLKDCDNQFACAVPAVDGVATLEISREMQSLNVPAGKSYVDVALDGSIHNIVEKVILGPTFCVGGYAFASAADFTAHVAQARKLQKLSAAGDAELAVSDVIWLKLIKAAVGQTPCTFQSIPVADYEDWGTLGAWKAYCATFRSLFLDIDGTLVKNSGQYFGKTWGEQPGLDKSVAHLQNLYARGRTQIILTTSRTEAFREATEQQLRGLGIPYDRIVFGMFHCQRVLVNDFAKTNPFPSASAINLRRDGDELSEMLDY</sequence>
<dbReference type="SUPFAM" id="SSF53448">
    <property type="entry name" value="Nucleotide-diphospho-sugar transferases"/>
    <property type="match status" value="1"/>
</dbReference>